<name>A0ABY8UHE1_TETOB</name>
<organism evidence="5 6">
    <name type="scientific">Tetradesmus obliquus</name>
    <name type="common">Green alga</name>
    <name type="synonym">Acutodesmus obliquus</name>
    <dbReference type="NCBI Taxonomy" id="3088"/>
    <lineage>
        <taxon>Eukaryota</taxon>
        <taxon>Viridiplantae</taxon>
        <taxon>Chlorophyta</taxon>
        <taxon>core chlorophytes</taxon>
        <taxon>Chlorophyceae</taxon>
        <taxon>CS clade</taxon>
        <taxon>Sphaeropleales</taxon>
        <taxon>Scenedesmaceae</taxon>
        <taxon>Tetradesmus</taxon>
    </lineage>
</organism>
<feature type="coiled-coil region" evidence="2">
    <location>
        <begin position="11"/>
        <end position="87"/>
    </location>
</feature>
<keyword evidence="2" id="KW-0175">Coiled coil</keyword>
<reference evidence="5 6" key="1">
    <citation type="submission" date="2023-05" db="EMBL/GenBank/DDBJ databases">
        <title>A 100% complete, gapless, phased diploid assembly of the Scenedesmus obliquus UTEX 3031 genome.</title>
        <authorList>
            <person name="Biondi T.C."/>
            <person name="Hanschen E.R."/>
            <person name="Kwon T."/>
            <person name="Eng W."/>
            <person name="Kruse C.P.S."/>
            <person name="Koehler S.I."/>
            <person name="Kunde Y."/>
            <person name="Gleasner C.D."/>
            <person name="You Mak K.T."/>
            <person name="Polle J."/>
            <person name="Hovde B.T."/>
            <person name="Starkenburg S.R."/>
        </authorList>
    </citation>
    <scope>NUCLEOTIDE SEQUENCE [LARGE SCALE GENOMIC DNA]</scope>
    <source>
        <strain evidence="5 6">DOE0152z</strain>
    </source>
</reference>
<feature type="region of interest" description="Disordered" evidence="3">
    <location>
        <begin position="205"/>
        <end position="253"/>
    </location>
</feature>
<gene>
    <name evidence="5" type="ORF">OEZ85_005286</name>
</gene>
<evidence type="ECO:0000256" key="1">
    <source>
        <dbReference type="PROSITE-ProRule" id="PRU00175"/>
    </source>
</evidence>
<sequence length="289" mass="31767">MGQDEQAHKQNHKYKARANKYKLKLKAAQEELVRLQKAKAELAVLKQEQAAAVGLHAAAQQEIEQLKQQIKADKSTLEQQSERMKKDEALHNSYYEALDAQGLICGVCFESVVQAESLSCCTNKLCEQCEQQVALRHRQCPFCRAPMTPPQQPEQEQQQQQHSPRHSMRGAMRELMSLSRADFDDGDPHSLMHGLLSMLTQHAPGAAAAAAAGEDDNEDDSEDPGSFDDDDSSENEYEDDCEDGYEDAAAAGDHAAPDTTLLMAAAAEALYASRDAAAVALRLAKSIRL</sequence>
<keyword evidence="1" id="KW-0863">Zinc-finger</keyword>
<proteinExistence type="predicted"/>
<evidence type="ECO:0000313" key="6">
    <source>
        <dbReference type="Proteomes" id="UP001244341"/>
    </source>
</evidence>
<accession>A0ABY8UHE1</accession>
<dbReference type="InterPro" id="IPR013083">
    <property type="entry name" value="Znf_RING/FYVE/PHD"/>
</dbReference>
<evidence type="ECO:0000313" key="5">
    <source>
        <dbReference type="EMBL" id="WIA20947.1"/>
    </source>
</evidence>
<dbReference type="SUPFAM" id="SSF57850">
    <property type="entry name" value="RING/U-box"/>
    <property type="match status" value="1"/>
</dbReference>
<keyword evidence="1" id="KW-0862">Zinc</keyword>
<evidence type="ECO:0000256" key="3">
    <source>
        <dbReference type="SAM" id="MobiDB-lite"/>
    </source>
</evidence>
<evidence type="ECO:0000259" key="4">
    <source>
        <dbReference type="PROSITE" id="PS50089"/>
    </source>
</evidence>
<feature type="domain" description="RING-type" evidence="4">
    <location>
        <begin position="105"/>
        <end position="144"/>
    </location>
</feature>
<dbReference type="InterPro" id="IPR001841">
    <property type="entry name" value="Znf_RING"/>
</dbReference>
<keyword evidence="6" id="KW-1185">Reference proteome</keyword>
<dbReference type="PROSITE" id="PS50089">
    <property type="entry name" value="ZF_RING_2"/>
    <property type="match status" value="1"/>
</dbReference>
<feature type="region of interest" description="Disordered" evidence="3">
    <location>
        <begin position="147"/>
        <end position="168"/>
    </location>
</feature>
<dbReference type="Proteomes" id="UP001244341">
    <property type="component" value="Chromosome 12b"/>
</dbReference>
<protein>
    <recommendedName>
        <fullName evidence="4">RING-type domain-containing protein</fullName>
    </recommendedName>
</protein>
<evidence type="ECO:0000256" key="2">
    <source>
        <dbReference type="SAM" id="Coils"/>
    </source>
</evidence>
<feature type="compositionally biased region" description="Acidic residues" evidence="3">
    <location>
        <begin position="213"/>
        <end position="246"/>
    </location>
</feature>
<dbReference type="Gene3D" id="3.30.40.10">
    <property type="entry name" value="Zinc/RING finger domain, C3HC4 (zinc finger)"/>
    <property type="match status" value="1"/>
</dbReference>
<dbReference type="EMBL" id="CP126219">
    <property type="protein sequence ID" value="WIA20947.1"/>
    <property type="molecule type" value="Genomic_DNA"/>
</dbReference>
<keyword evidence="1" id="KW-0479">Metal-binding</keyword>